<dbReference type="STRING" id="1797985.A2Y83_03025"/>
<dbReference type="EMBL" id="MFFS01000042">
    <property type="protein sequence ID" value="OGF22021.1"/>
    <property type="molecule type" value="Genomic_DNA"/>
</dbReference>
<keyword evidence="6" id="KW-1133">Transmembrane helix</keyword>
<organism evidence="8 9">
    <name type="scientific">Candidatus Falkowbacteria bacterium RBG_13_39_14</name>
    <dbReference type="NCBI Taxonomy" id="1797985"/>
    <lineage>
        <taxon>Bacteria</taxon>
        <taxon>Candidatus Falkowiibacteriota</taxon>
    </lineage>
</organism>
<dbReference type="AlphaFoldDB" id="A0A1F5S6X1"/>
<proteinExistence type="predicted"/>
<gene>
    <name evidence="8" type="ORF">A2Y83_03025</name>
</gene>
<evidence type="ECO:0000313" key="9">
    <source>
        <dbReference type="Proteomes" id="UP000178323"/>
    </source>
</evidence>
<evidence type="ECO:0000256" key="1">
    <source>
        <dbReference type="ARBA" id="ARBA00004613"/>
    </source>
</evidence>
<evidence type="ECO:0000313" key="8">
    <source>
        <dbReference type="EMBL" id="OGF22021.1"/>
    </source>
</evidence>
<keyword evidence="6" id="KW-0812">Transmembrane</keyword>
<feature type="domain" description="Bacterial Ig-like" evidence="7">
    <location>
        <begin position="767"/>
        <end position="835"/>
    </location>
</feature>
<evidence type="ECO:0000256" key="3">
    <source>
        <dbReference type="ARBA" id="ARBA00022729"/>
    </source>
</evidence>
<dbReference type="InterPro" id="IPR044016">
    <property type="entry name" value="Big_13"/>
</dbReference>
<keyword evidence="4" id="KW-0106">Calcium</keyword>
<feature type="region of interest" description="Disordered" evidence="5">
    <location>
        <begin position="742"/>
        <end position="766"/>
    </location>
</feature>
<feature type="compositionally biased region" description="Basic and acidic residues" evidence="5">
    <location>
        <begin position="201"/>
        <end position="217"/>
    </location>
</feature>
<feature type="transmembrane region" description="Helical" evidence="6">
    <location>
        <begin position="16"/>
        <end position="37"/>
    </location>
</feature>
<evidence type="ECO:0000259" key="7">
    <source>
        <dbReference type="Pfam" id="PF19077"/>
    </source>
</evidence>
<sequence>MKYFFSHYGITKLRKAILTVAAIFLFGAGFLIVKTLLGSRAAATETQPLEISFTQKLEAAVSGDIKVPIAVTRKPDKVHFKVAGKSFYKEYAAIEDDEIHYHFIWPTFEFPDDDYKVIAYAISGENIYSKTYGTSATLVAKFTPEEEPPPLIQPDNPLNSADAPLPAPIENEPQTGVRLPKESDSIASKTAEEELQVNIESESKTAEPEPADPKPVENPRQAKIIFKENRESADANRRMEVILNDAADKVTLILEGEITKKFEMAKGGNSAFYSAWPAEEFPEGQYKLTAAIERGGAITYESADIVIKKENGDGKKQDLENTDKKEIDEKTEAEEVAEDILPECADKNIKTAKECKEFMKLPYECREKNLTKNACDKMMALPFECRGKNLSEEECDKLMAMPFGCKEKNIIEQAECERYLYIESLPPDCKDAGILTHEECNNFLFLKYLPPECFNAGAKNEEECSKILNEKTEKENAIAGVQETAPPLDKECSKNGITDKEECEIYIKNKHSQPECADAESKEECERIMFALYGPEECRKADIKNEQECKKFLLNKFTETVKCENEDEWECKTKIKEQLGTIAAKSAKFGEIKEKTAEFKGKTVILEDLEKELTASKGILPLQGKKSKFKIIEAKEEARVDESGNLITAAPIALLFDSDEDGLADDMEKRINTNPFDSDSDGDGYPDGEEIKAGYNPLGKGKEKISIAPIDEAVLGNKPIGQPKTEGERSAKLSVGNIENISEEQLGHSSSPQEAGYSGKARDKGYRISGKAEPNSVITLYLYSDLPVVATAMADEYGNWQYELSESLIEGEHEIYVAINDNTGKVIEKSDPLNFFIKEAKAISVKDFISTAKAASVAESEKQSEKMLSYYALSAVFLIIFGIIIFIIFLKQSKG</sequence>
<comment type="subcellular location">
    <subcellularLocation>
        <location evidence="1">Secreted</location>
    </subcellularLocation>
</comment>
<comment type="caution">
    <text evidence="8">The sequence shown here is derived from an EMBL/GenBank/DDBJ whole genome shotgun (WGS) entry which is preliminary data.</text>
</comment>
<keyword evidence="3" id="KW-0732">Signal</keyword>
<evidence type="ECO:0000256" key="5">
    <source>
        <dbReference type="SAM" id="MobiDB-lite"/>
    </source>
</evidence>
<accession>A0A1F5S6X1</accession>
<evidence type="ECO:0000256" key="4">
    <source>
        <dbReference type="ARBA" id="ARBA00022837"/>
    </source>
</evidence>
<protein>
    <recommendedName>
        <fullName evidence="7">Bacterial Ig-like domain-containing protein</fullName>
    </recommendedName>
</protein>
<dbReference type="Proteomes" id="UP000178323">
    <property type="component" value="Unassembled WGS sequence"/>
</dbReference>
<dbReference type="InterPro" id="IPR013783">
    <property type="entry name" value="Ig-like_fold"/>
</dbReference>
<dbReference type="InterPro" id="IPR059100">
    <property type="entry name" value="TSP3_bac"/>
</dbReference>
<dbReference type="Gene3D" id="2.60.40.10">
    <property type="entry name" value="Immunoglobulins"/>
    <property type="match status" value="1"/>
</dbReference>
<dbReference type="Pfam" id="PF18884">
    <property type="entry name" value="TSP3_bac"/>
    <property type="match status" value="2"/>
</dbReference>
<evidence type="ECO:0000256" key="2">
    <source>
        <dbReference type="ARBA" id="ARBA00022525"/>
    </source>
</evidence>
<keyword evidence="2" id="KW-0964">Secreted</keyword>
<name>A0A1F5S6X1_9BACT</name>
<feature type="transmembrane region" description="Helical" evidence="6">
    <location>
        <begin position="868"/>
        <end position="890"/>
    </location>
</feature>
<evidence type="ECO:0000256" key="6">
    <source>
        <dbReference type="SAM" id="Phobius"/>
    </source>
</evidence>
<keyword evidence="6" id="KW-0472">Membrane</keyword>
<feature type="compositionally biased region" description="Acidic residues" evidence="5">
    <location>
        <begin position="678"/>
        <end position="688"/>
    </location>
</feature>
<dbReference type="Pfam" id="PF19077">
    <property type="entry name" value="Big_13"/>
    <property type="match status" value="1"/>
</dbReference>
<feature type="region of interest" description="Disordered" evidence="5">
    <location>
        <begin position="669"/>
        <end position="697"/>
    </location>
</feature>
<reference evidence="8 9" key="1">
    <citation type="journal article" date="2016" name="Nat. Commun.">
        <title>Thousands of microbial genomes shed light on interconnected biogeochemical processes in an aquifer system.</title>
        <authorList>
            <person name="Anantharaman K."/>
            <person name="Brown C.T."/>
            <person name="Hug L.A."/>
            <person name="Sharon I."/>
            <person name="Castelle C.J."/>
            <person name="Probst A.J."/>
            <person name="Thomas B.C."/>
            <person name="Singh A."/>
            <person name="Wilkins M.J."/>
            <person name="Karaoz U."/>
            <person name="Brodie E.L."/>
            <person name="Williams K.H."/>
            <person name="Hubbard S.S."/>
            <person name="Banfield J.F."/>
        </authorList>
    </citation>
    <scope>NUCLEOTIDE SEQUENCE [LARGE SCALE GENOMIC DNA]</scope>
</reference>
<feature type="region of interest" description="Disordered" evidence="5">
    <location>
        <begin position="145"/>
        <end position="221"/>
    </location>
</feature>